<organism evidence="2">
    <name type="scientific">Solanum chacoense</name>
    <name type="common">Chaco potato</name>
    <dbReference type="NCBI Taxonomy" id="4108"/>
    <lineage>
        <taxon>Eukaryota</taxon>
        <taxon>Viridiplantae</taxon>
        <taxon>Streptophyta</taxon>
        <taxon>Embryophyta</taxon>
        <taxon>Tracheophyta</taxon>
        <taxon>Spermatophyta</taxon>
        <taxon>Magnoliopsida</taxon>
        <taxon>eudicotyledons</taxon>
        <taxon>Gunneridae</taxon>
        <taxon>Pentapetalae</taxon>
        <taxon>asterids</taxon>
        <taxon>lamiids</taxon>
        <taxon>Solanales</taxon>
        <taxon>Solanaceae</taxon>
        <taxon>Solanoideae</taxon>
        <taxon>Solaneae</taxon>
        <taxon>Solanum</taxon>
    </lineage>
</organism>
<dbReference type="EMBL" id="GEDG01028576">
    <property type="protein sequence ID" value="JAP13088.1"/>
    <property type="molecule type" value="Transcribed_RNA"/>
</dbReference>
<feature type="chain" id="PRO_5006865599" evidence="1">
    <location>
        <begin position="18"/>
        <end position="67"/>
    </location>
</feature>
<reference evidence="2" key="1">
    <citation type="submission" date="2015-12" db="EMBL/GenBank/DDBJ databases">
        <title>Gene expression during late stages of embryo sac development: a critical building block for successful pollen-pistil interactions.</title>
        <authorList>
            <person name="Liu Y."/>
            <person name="Joly V."/>
            <person name="Sabar M."/>
            <person name="Matton D.P."/>
        </authorList>
    </citation>
    <scope>NUCLEOTIDE SEQUENCE</scope>
</reference>
<dbReference type="AlphaFoldDB" id="A0A0V0H057"/>
<name>A0A0V0H057_SOLCH</name>
<evidence type="ECO:0000256" key="1">
    <source>
        <dbReference type="SAM" id="SignalP"/>
    </source>
</evidence>
<accession>A0A0V0H057</accession>
<evidence type="ECO:0000313" key="2">
    <source>
        <dbReference type="EMBL" id="JAP13088.1"/>
    </source>
</evidence>
<feature type="signal peptide" evidence="1">
    <location>
        <begin position="1"/>
        <end position="17"/>
    </location>
</feature>
<protein>
    <submittedName>
        <fullName evidence="2">Putative ovule protein</fullName>
    </submittedName>
</protein>
<proteinExistence type="predicted"/>
<sequence length="67" mass="7586">MLLCFVLLSSCGCDAVALHFWPVCDFKLYMFEQIFGLGVSLISLRTSSWLIKLRTAYLSVNSDICFV</sequence>
<keyword evidence="1" id="KW-0732">Signal</keyword>